<name>A0ABP3Y774_9FLAO</name>
<dbReference type="InterPro" id="IPR053859">
    <property type="entry name" value="MVD-like_N"/>
</dbReference>
<feature type="domain" description="Diphosphomevalonate decarboxylase-like N-terminal" evidence="7">
    <location>
        <begin position="19"/>
        <end position="176"/>
    </location>
</feature>
<keyword evidence="1" id="KW-0444">Lipid biosynthesis</keyword>
<reference evidence="9" key="1">
    <citation type="journal article" date="2019" name="Int. J. Syst. Evol. Microbiol.">
        <title>The Global Catalogue of Microorganisms (GCM) 10K type strain sequencing project: providing services to taxonomists for standard genome sequencing and annotation.</title>
        <authorList>
            <consortium name="The Broad Institute Genomics Platform"/>
            <consortium name="The Broad Institute Genome Sequencing Center for Infectious Disease"/>
            <person name="Wu L."/>
            <person name="Ma J."/>
        </authorList>
    </citation>
    <scope>NUCLEOTIDE SEQUENCE [LARGE SCALE GENOMIC DNA]</scope>
    <source>
        <strain evidence="9">JCM 16083</strain>
    </source>
</reference>
<feature type="domain" description="Mvd1 C-terminal" evidence="6">
    <location>
        <begin position="203"/>
        <end position="333"/>
    </location>
</feature>
<dbReference type="SUPFAM" id="SSF55060">
    <property type="entry name" value="GHMP Kinase, C-terminal domain"/>
    <property type="match status" value="1"/>
</dbReference>
<dbReference type="Pfam" id="PF18376">
    <property type="entry name" value="MDD_C"/>
    <property type="match status" value="1"/>
</dbReference>
<comment type="caution">
    <text evidence="8">The sequence shown here is derived from an EMBL/GenBank/DDBJ whole genome shotgun (WGS) entry which is preliminary data.</text>
</comment>
<organism evidence="8 9">
    <name type="scientific">Wandonia haliotis</name>
    <dbReference type="NCBI Taxonomy" id="574963"/>
    <lineage>
        <taxon>Bacteria</taxon>
        <taxon>Pseudomonadati</taxon>
        <taxon>Bacteroidota</taxon>
        <taxon>Flavobacteriia</taxon>
        <taxon>Flavobacteriales</taxon>
        <taxon>Crocinitomicaceae</taxon>
        <taxon>Wandonia</taxon>
    </lineage>
</organism>
<dbReference type="PANTHER" id="PTHR10977">
    <property type="entry name" value="DIPHOSPHOMEVALONATE DECARBOXYLASE"/>
    <property type="match status" value="1"/>
</dbReference>
<dbReference type="EMBL" id="BAAAFH010000022">
    <property type="protein sequence ID" value="GAA0876629.1"/>
    <property type="molecule type" value="Genomic_DNA"/>
</dbReference>
<accession>A0ABP3Y774</accession>
<evidence type="ECO:0000256" key="3">
    <source>
        <dbReference type="ARBA" id="ARBA00022840"/>
    </source>
</evidence>
<evidence type="ECO:0000259" key="7">
    <source>
        <dbReference type="Pfam" id="PF22700"/>
    </source>
</evidence>
<protein>
    <submittedName>
        <fullName evidence="8">Diphosphomevalonate decarboxylase</fullName>
    </submittedName>
</protein>
<evidence type="ECO:0000256" key="1">
    <source>
        <dbReference type="ARBA" id="ARBA00022516"/>
    </source>
</evidence>
<dbReference type="RefSeq" id="WP_343789862.1">
    <property type="nucleotide sequence ID" value="NZ_BAAAFH010000022.1"/>
</dbReference>
<dbReference type="InterPro" id="IPR041431">
    <property type="entry name" value="Mvd1_C"/>
</dbReference>
<keyword evidence="4" id="KW-0443">Lipid metabolism</keyword>
<evidence type="ECO:0000256" key="5">
    <source>
        <dbReference type="ARBA" id="ARBA00023239"/>
    </source>
</evidence>
<dbReference type="Proteomes" id="UP001501126">
    <property type="component" value="Unassembled WGS sequence"/>
</dbReference>
<evidence type="ECO:0000259" key="6">
    <source>
        <dbReference type="Pfam" id="PF18376"/>
    </source>
</evidence>
<dbReference type="InterPro" id="IPR005935">
    <property type="entry name" value="Mev_decarb"/>
</dbReference>
<dbReference type="InterPro" id="IPR014721">
    <property type="entry name" value="Ribsml_uS5_D2-typ_fold_subgr"/>
</dbReference>
<keyword evidence="3" id="KW-0067">ATP-binding</keyword>
<evidence type="ECO:0000256" key="2">
    <source>
        <dbReference type="ARBA" id="ARBA00022741"/>
    </source>
</evidence>
<dbReference type="PANTHER" id="PTHR10977:SF3">
    <property type="entry name" value="DIPHOSPHOMEVALONATE DECARBOXYLASE"/>
    <property type="match status" value="1"/>
</dbReference>
<evidence type="ECO:0000313" key="8">
    <source>
        <dbReference type="EMBL" id="GAA0876629.1"/>
    </source>
</evidence>
<dbReference type="InterPro" id="IPR020568">
    <property type="entry name" value="Ribosomal_Su5_D2-typ_SF"/>
</dbReference>
<sequence>MQSTTEKRETQLALTWQCPSNIAIVKYWGKRENQIPCNSSLSLTLSNSYTEVKLALQKKETVSPVELDYFFEGQKNEKFSERVAKYMQDNARFFPFLTDYAVRIDSENSFPHSAGIASSASAFGAIALSLYEATYRLENKELDQEFYHVASNLARLGSGSASRSMFANWAEWGKNTLIPGSSDEFAIPVTEIHANFSNMYDAILIVEDEPKKVSSSAGHSLMNNHQYADQRFLQANERTARLAEVLKNGDYAEFIHIAESEALTLHAMMMTSVDYYLLMKPGTLLAIERLLEYRRETGIPVCFTLDAGPNVHVLYPEQYKDKVESFIMNDLQDTYKKVIFDKQGTGPVSVK</sequence>
<dbReference type="PIRSF" id="PIRSF015950">
    <property type="entry name" value="Mev_P_decrbx"/>
    <property type="match status" value="1"/>
</dbReference>
<gene>
    <name evidence="8" type="primary">mvaD</name>
    <name evidence="8" type="ORF">GCM10009118_30390</name>
</gene>
<keyword evidence="9" id="KW-1185">Reference proteome</keyword>
<evidence type="ECO:0000313" key="9">
    <source>
        <dbReference type="Proteomes" id="UP001501126"/>
    </source>
</evidence>
<dbReference type="Pfam" id="PF22700">
    <property type="entry name" value="MVD-like_N"/>
    <property type="match status" value="1"/>
</dbReference>
<dbReference type="Gene3D" id="3.30.70.890">
    <property type="entry name" value="GHMP kinase, C-terminal domain"/>
    <property type="match status" value="1"/>
</dbReference>
<dbReference type="InterPro" id="IPR036554">
    <property type="entry name" value="GHMP_kinase_C_sf"/>
</dbReference>
<keyword evidence="2" id="KW-0547">Nucleotide-binding</keyword>
<dbReference type="SUPFAM" id="SSF54211">
    <property type="entry name" value="Ribosomal protein S5 domain 2-like"/>
    <property type="match status" value="1"/>
</dbReference>
<keyword evidence="5" id="KW-0456">Lyase</keyword>
<dbReference type="Gene3D" id="3.30.230.10">
    <property type="match status" value="1"/>
</dbReference>
<proteinExistence type="predicted"/>
<evidence type="ECO:0000256" key="4">
    <source>
        <dbReference type="ARBA" id="ARBA00023098"/>
    </source>
</evidence>